<protein>
    <recommendedName>
        <fullName evidence="3">DUF3447 domain-containing protein</fullName>
    </recommendedName>
</protein>
<accession>A0ABR2JRM6</accession>
<evidence type="ECO:0000313" key="1">
    <source>
        <dbReference type="EMBL" id="KAK8881468.1"/>
    </source>
</evidence>
<proteinExistence type="predicted"/>
<sequence>MNEIDMQIRKYIKEKKKLYNTLMSFLENPNFDENEYSKIIIFANNQDFEEEEKEKIQQFCRLITKIADNHHRDELFFRKIFKIINNYQEQIKQTFSNFEIFDSFQSNKLILLYLLENKIIVLDEEIYEEITDKKDYCYFFYLEIKETFGERKKRKVSSIENQLLSIDPNIFENFDEKRHKGVNDSYICSLIREDSLDEFIEYVARTNIQLTSIVKYSIFETNRLLIEHEFTSLIEYSAFYGSIQIFQYLRLNGVELNASLRTFTIHSENAELFHLIESLKPRMVNLVYWTAYMECFKCHHNDFADYIKDNLIDQDDLFSVPRGELGEEIFGIILGFHNYAHFPDDFKEEKGFLLHSYGYNKLGHLLNEKKKKNEL</sequence>
<evidence type="ECO:0008006" key="3">
    <source>
        <dbReference type="Google" id="ProtNLM"/>
    </source>
</evidence>
<dbReference type="EMBL" id="JAPFFF010000010">
    <property type="protein sequence ID" value="KAK8881468.1"/>
    <property type="molecule type" value="Genomic_DNA"/>
</dbReference>
<keyword evidence="2" id="KW-1185">Reference proteome</keyword>
<dbReference type="Proteomes" id="UP001470230">
    <property type="component" value="Unassembled WGS sequence"/>
</dbReference>
<comment type="caution">
    <text evidence="1">The sequence shown here is derived from an EMBL/GenBank/DDBJ whole genome shotgun (WGS) entry which is preliminary data.</text>
</comment>
<evidence type="ECO:0000313" key="2">
    <source>
        <dbReference type="Proteomes" id="UP001470230"/>
    </source>
</evidence>
<gene>
    <name evidence="1" type="ORF">M9Y10_004204</name>
</gene>
<reference evidence="1 2" key="1">
    <citation type="submission" date="2024-04" db="EMBL/GenBank/DDBJ databases">
        <title>Tritrichomonas musculus Genome.</title>
        <authorList>
            <person name="Alves-Ferreira E."/>
            <person name="Grigg M."/>
            <person name="Lorenzi H."/>
            <person name="Galac M."/>
        </authorList>
    </citation>
    <scope>NUCLEOTIDE SEQUENCE [LARGE SCALE GENOMIC DNA]</scope>
    <source>
        <strain evidence="1 2">EAF2021</strain>
    </source>
</reference>
<organism evidence="1 2">
    <name type="scientific">Tritrichomonas musculus</name>
    <dbReference type="NCBI Taxonomy" id="1915356"/>
    <lineage>
        <taxon>Eukaryota</taxon>
        <taxon>Metamonada</taxon>
        <taxon>Parabasalia</taxon>
        <taxon>Tritrichomonadida</taxon>
        <taxon>Tritrichomonadidae</taxon>
        <taxon>Tritrichomonas</taxon>
    </lineage>
</organism>
<name>A0ABR2JRM6_9EUKA</name>